<feature type="non-terminal residue" evidence="2">
    <location>
        <position position="1"/>
    </location>
</feature>
<proteinExistence type="predicted"/>
<sequence length="80" mass="9522">DESSIISPELEKIHEELKIEARATGQPELYIYLNFLDNYQRFFTINPNTIFRMIEKQILQSGFRENAGKLDINFHKFFPL</sequence>
<dbReference type="GO" id="GO:0005319">
    <property type="term" value="F:lipid transporter activity"/>
    <property type="evidence" value="ECO:0007669"/>
    <property type="project" value="InterPro"/>
</dbReference>
<dbReference type="AlphaFoldDB" id="A0A164HTF4"/>
<protein>
    <submittedName>
        <fullName evidence="2">Vitellogenin fused with superoxide dismutase</fullName>
    </submittedName>
</protein>
<organism evidence="2 3">
    <name type="scientific">Daphnia magna</name>
    <dbReference type="NCBI Taxonomy" id="35525"/>
    <lineage>
        <taxon>Eukaryota</taxon>
        <taxon>Metazoa</taxon>
        <taxon>Ecdysozoa</taxon>
        <taxon>Arthropoda</taxon>
        <taxon>Crustacea</taxon>
        <taxon>Branchiopoda</taxon>
        <taxon>Diplostraca</taxon>
        <taxon>Cladocera</taxon>
        <taxon>Anomopoda</taxon>
        <taxon>Daphniidae</taxon>
        <taxon>Daphnia</taxon>
    </lineage>
</organism>
<reference evidence="2 3" key="1">
    <citation type="submission" date="2016-03" db="EMBL/GenBank/DDBJ databases">
        <title>EvidentialGene: Evidence-directed Construction of Genes on Genomes.</title>
        <authorList>
            <person name="Gilbert D.G."/>
            <person name="Choi J.-H."/>
            <person name="Mockaitis K."/>
            <person name="Colbourne J."/>
            <person name="Pfrender M."/>
        </authorList>
    </citation>
    <scope>NUCLEOTIDE SEQUENCE [LARGE SCALE GENOMIC DNA]</scope>
    <source>
        <strain evidence="2 3">Xinb3</strain>
        <tissue evidence="2">Complete organism</tissue>
    </source>
</reference>
<name>A0A164HTF4_9CRUS</name>
<dbReference type="EMBL" id="LRGB01009552">
    <property type="protein sequence ID" value="KZS00546.1"/>
    <property type="molecule type" value="Genomic_DNA"/>
</dbReference>
<evidence type="ECO:0000313" key="2">
    <source>
        <dbReference type="EMBL" id="KZS00546.1"/>
    </source>
</evidence>
<dbReference type="Pfam" id="PF09172">
    <property type="entry name" value="Vit_open_b-sht"/>
    <property type="match status" value="1"/>
</dbReference>
<dbReference type="Proteomes" id="UP000076858">
    <property type="component" value="Unassembled WGS sequence"/>
</dbReference>
<keyword evidence="3" id="KW-1185">Reference proteome</keyword>
<feature type="domain" description="Vitellinogen open beta-sheet" evidence="1">
    <location>
        <begin position="4"/>
        <end position="67"/>
    </location>
</feature>
<comment type="caution">
    <text evidence="2">The sequence shown here is derived from an EMBL/GenBank/DDBJ whole genome shotgun (WGS) entry which is preliminary data.</text>
</comment>
<accession>A0A164HTF4</accession>
<gene>
    <name evidence="2" type="ORF">APZ42_003121</name>
</gene>
<feature type="non-terminal residue" evidence="2">
    <location>
        <position position="80"/>
    </location>
</feature>
<evidence type="ECO:0000259" key="1">
    <source>
        <dbReference type="Pfam" id="PF09172"/>
    </source>
</evidence>
<dbReference type="InterPro" id="IPR015255">
    <property type="entry name" value="Vitellinogen_open_b-sht"/>
</dbReference>
<evidence type="ECO:0000313" key="3">
    <source>
        <dbReference type="Proteomes" id="UP000076858"/>
    </source>
</evidence>